<dbReference type="CDD" id="cd17316">
    <property type="entry name" value="MFS_SV2_like"/>
    <property type="match status" value="1"/>
</dbReference>
<dbReference type="EMBL" id="FJOG01000020">
    <property type="protein sequence ID" value="CZR62150.1"/>
    <property type="molecule type" value="Genomic_DNA"/>
</dbReference>
<feature type="transmembrane region" description="Helical" evidence="6">
    <location>
        <begin position="195"/>
        <end position="212"/>
    </location>
</feature>
<feature type="transmembrane region" description="Helical" evidence="6">
    <location>
        <begin position="70"/>
        <end position="91"/>
    </location>
</feature>
<feature type="transmembrane region" description="Helical" evidence="6">
    <location>
        <begin position="130"/>
        <end position="147"/>
    </location>
</feature>
<organism evidence="8 9">
    <name type="scientific">Phialocephala subalpina</name>
    <dbReference type="NCBI Taxonomy" id="576137"/>
    <lineage>
        <taxon>Eukaryota</taxon>
        <taxon>Fungi</taxon>
        <taxon>Dikarya</taxon>
        <taxon>Ascomycota</taxon>
        <taxon>Pezizomycotina</taxon>
        <taxon>Leotiomycetes</taxon>
        <taxon>Helotiales</taxon>
        <taxon>Mollisiaceae</taxon>
        <taxon>Phialocephala</taxon>
        <taxon>Phialocephala fortinii species complex</taxon>
    </lineage>
</organism>
<accession>A0A1L7XAT3</accession>
<dbReference type="SUPFAM" id="SSF103473">
    <property type="entry name" value="MFS general substrate transporter"/>
    <property type="match status" value="1"/>
</dbReference>
<feature type="transmembrane region" description="Helical" evidence="6">
    <location>
        <begin position="153"/>
        <end position="175"/>
    </location>
</feature>
<keyword evidence="2 6" id="KW-0812">Transmembrane</keyword>
<dbReference type="Pfam" id="PF07690">
    <property type="entry name" value="MFS_1"/>
    <property type="match status" value="1"/>
</dbReference>
<evidence type="ECO:0000256" key="6">
    <source>
        <dbReference type="SAM" id="Phobius"/>
    </source>
</evidence>
<evidence type="ECO:0000256" key="4">
    <source>
        <dbReference type="ARBA" id="ARBA00023136"/>
    </source>
</evidence>
<dbReference type="InterPro" id="IPR011701">
    <property type="entry name" value="MFS"/>
</dbReference>
<dbReference type="GO" id="GO:0005886">
    <property type="term" value="C:plasma membrane"/>
    <property type="evidence" value="ECO:0007669"/>
    <property type="project" value="TreeGrafter"/>
</dbReference>
<dbReference type="PROSITE" id="PS50850">
    <property type="entry name" value="MFS"/>
    <property type="match status" value="1"/>
</dbReference>
<feature type="transmembrane region" description="Helical" evidence="6">
    <location>
        <begin position="435"/>
        <end position="457"/>
    </location>
</feature>
<dbReference type="GO" id="GO:0046943">
    <property type="term" value="F:carboxylic acid transmembrane transporter activity"/>
    <property type="evidence" value="ECO:0007669"/>
    <property type="project" value="TreeGrafter"/>
</dbReference>
<keyword evidence="4 6" id="KW-0472">Membrane</keyword>
<dbReference type="FunFam" id="1.20.1250.20:FF:000465">
    <property type="entry name" value="Carboxylic acid transporter protein homolog"/>
    <property type="match status" value="1"/>
</dbReference>
<evidence type="ECO:0000256" key="5">
    <source>
        <dbReference type="SAM" id="MobiDB-lite"/>
    </source>
</evidence>
<dbReference type="PANTHER" id="PTHR23508:SF9">
    <property type="entry name" value="CARBOXYLIC ACID TRANSPORT PROTEIN (AFU_ORTHOLOGUE AFUA_2G09450)"/>
    <property type="match status" value="1"/>
</dbReference>
<feature type="transmembrane region" description="Helical" evidence="6">
    <location>
        <begin position="97"/>
        <end position="118"/>
    </location>
</feature>
<feature type="region of interest" description="Disordered" evidence="5">
    <location>
        <begin position="482"/>
        <end position="504"/>
    </location>
</feature>
<dbReference type="AlphaFoldDB" id="A0A1L7XAT3"/>
<evidence type="ECO:0000256" key="2">
    <source>
        <dbReference type="ARBA" id="ARBA00022692"/>
    </source>
</evidence>
<protein>
    <submittedName>
        <fullName evidence="8">Probable carboxylic acid transport protein</fullName>
    </submittedName>
</protein>
<keyword evidence="3 6" id="KW-1133">Transmembrane helix</keyword>
<feature type="transmembrane region" description="Helical" evidence="6">
    <location>
        <begin position="339"/>
        <end position="356"/>
    </location>
</feature>
<dbReference type="InterPro" id="IPR036259">
    <property type="entry name" value="MFS_trans_sf"/>
</dbReference>
<gene>
    <name evidence="8" type="ORF">PAC_12047</name>
</gene>
<reference evidence="8 9" key="1">
    <citation type="submission" date="2016-03" db="EMBL/GenBank/DDBJ databases">
        <authorList>
            <person name="Ploux O."/>
        </authorList>
    </citation>
    <scope>NUCLEOTIDE SEQUENCE [LARGE SCALE GENOMIC DNA]</scope>
    <source>
        <strain evidence="8 9">UAMH 11012</strain>
    </source>
</reference>
<dbReference type="InterPro" id="IPR020846">
    <property type="entry name" value="MFS_dom"/>
</dbReference>
<sequence length="504" mass="54839">MSSTENEPADPIAKGVIPTAKQSLGDLLKWKPNRKIRRLLQTIQHQHYHRHNAHPPPPLRRRRLLRDVQGVLGFCLGCLWVGQTVKFAAYYKQSNTNITTAITLTLLLRSVGAAFFGLAGDKFGRKWPMVINMIVLGILQIATIYSRTFKEFLAVRSLFGLFMGGVYGNAIAMALEHCPVNARGLMSGILQQGYAFGYVLAACANLGVGGATESWKTVFWAAAGISIAIGLVRICFPESKQFLEAKKNGHKHITAGAFWKETKSMLAKEWKMCIYCVILMTWFNFYSHTSQDSYTTFMRQSKGLSNAAASRASIWMKVGACFGGCIIGYLSQFVGRRRAMIVSAIISACLIPAWIMPTTEASLSASGFMIQFFVQGAWGVIPIHLNELSPAAYRSSFPGITYQLGNMISSPSAQIVNALAEAYTVKGVTGGRVKAYGPVMGIATAIIAMGIAATVAVGPERRGRRFEDEAIAGAGVAIPAKDIEEGDDDMESKGAKEHIEMAAK</sequence>
<dbReference type="PANTHER" id="PTHR23508">
    <property type="entry name" value="CARBOXYLIC ACID TRANSPORTER PROTEIN HOMOLOG"/>
    <property type="match status" value="1"/>
</dbReference>
<feature type="transmembrane region" description="Helical" evidence="6">
    <location>
        <begin position="308"/>
        <end position="330"/>
    </location>
</feature>
<feature type="transmembrane region" description="Helical" evidence="6">
    <location>
        <begin position="218"/>
        <end position="236"/>
    </location>
</feature>
<keyword evidence="9" id="KW-1185">Reference proteome</keyword>
<dbReference type="Proteomes" id="UP000184330">
    <property type="component" value="Unassembled WGS sequence"/>
</dbReference>
<evidence type="ECO:0000256" key="1">
    <source>
        <dbReference type="ARBA" id="ARBA00004141"/>
    </source>
</evidence>
<evidence type="ECO:0000259" key="7">
    <source>
        <dbReference type="PROSITE" id="PS50850"/>
    </source>
</evidence>
<feature type="domain" description="Major facilitator superfamily (MFS) profile" evidence="7">
    <location>
        <begin position="61"/>
        <end position="462"/>
    </location>
</feature>
<evidence type="ECO:0000313" key="8">
    <source>
        <dbReference type="EMBL" id="CZR62150.1"/>
    </source>
</evidence>
<feature type="compositionally biased region" description="Basic and acidic residues" evidence="5">
    <location>
        <begin position="491"/>
        <end position="504"/>
    </location>
</feature>
<evidence type="ECO:0000256" key="3">
    <source>
        <dbReference type="ARBA" id="ARBA00022989"/>
    </source>
</evidence>
<dbReference type="OrthoDB" id="5296287at2759"/>
<name>A0A1L7XAT3_9HELO</name>
<evidence type="ECO:0000313" key="9">
    <source>
        <dbReference type="Proteomes" id="UP000184330"/>
    </source>
</evidence>
<dbReference type="Gene3D" id="1.20.1250.20">
    <property type="entry name" value="MFS general substrate transporter like domains"/>
    <property type="match status" value="2"/>
</dbReference>
<proteinExistence type="predicted"/>
<comment type="subcellular location">
    <subcellularLocation>
        <location evidence="1">Membrane</location>
        <topology evidence="1">Multi-pass membrane protein</topology>
    </subcellularLocation>
</comment>